<dbReference type="EMBL" id="JAZDUA010000181">
    <property type="protein sequence ID" value="KAK7865296.1"/>
    <property type="molecule type" value="Genomic_DNA"/>
</dbReference>
<reference evidence="2 3" key="1">
    <citation type="submission" date="2024-03" db="EMBL/GenBank/DDBJ databases">
        <title>The genome assembly and annotation of the cricket Gryllus longicercus Weissman &amp; Gray.</title>
        <authorList>
            <person name="Szrajer S."/>
            <person name="Gray D."/>
            <person name="Ylla G."/>
        </authorList>
    </citation>
    <scope>NUCLEOTIDE SEQUENCE [LARGE SCALE GENOMIC DNA]</scope>
    <source>
        <strain evidence="2">DAG 2021-001</strain>
        <tissue evidence="2">Whole body minus gut</tissue>
    </source>
</reference>
<organism evidence="2 3">
    <name type="scientific">Gryllus longicercus</name>
    <dbReference type="NCBI Taxonomy" id="2509291"/>
    <lineage>
        <taxon>Eukaryota</taxon>
        <taxon>Metazoa</taxon>
        <taxon>Ecdysozoa</taxon>
        <taxon>Arthropoda</taxon>
        <taxon>Hexapoda</taxon>
        <taxon>Insecta</taxon>
        <taxon>Pterygota</taxon>
        <taxon>Neoptera</taxon>
        <taxon>Polyneoptera</taxon>
        <taxon>Orthoptera</taxon>
        <taxon>Ensifera</taxon>
        <taxon>Gryllidea</taxon>
        <taxon>Grylloidea</taxon>
        <taxon>Gryllidae</taxon>
        <taxon>Gryllinae</taxon>
        <taxon>Gryllus</taxon>
    </lineage>
</organism>
<dbReference type="Pfam" id="PF16013">
    <property type="entry name" value="DUF4781"/>
    <property type="match status" value="1"/>
</dbReference>
<accession>A0AAN9VL63</accession>
<evidence type="ECO:0000313" key="2">
    <source>
        <dbReference type="EMBL" id="KAK7865296.1"/>
    </source>
</evidence>
<keyword evidence="3" id="KW-1185">Reference proteome</keyword>
<name>A0AAN9VL63_9ORTH</name>
<evidence type="ECO:0000259" key="1">
    <source>
        <dbReference type="Pfam" id="PF16013"/>
    </source>
</evidence>
<evidence type="ECO:0000313" key="3">
    <source>
        <dbReference type="Proteomes" id="UP001378592"/>
    </source>
</evidence>
<dbReference type="AlphaFoldDB" id="A0AAN9VL63"/>
<dbReference type="PANTHER" id="PTHR21115:SF0">
    <property type="entry name" value="GH06117P-RELATED"/>
    <property type="match status" value="1"/>
</dbReference>
<dbReference type="InterPro" id="IPR031962">
    <property type="entry name" value="DUF4781"/>
</dbReference>
<feature type="domain" description="DUF4781" evidence="1">
    <location>
        <begin position="104"/>
        <end position="396"/>
    </location>
</feature>
<sequence>MASTAQTWKHTAVAFQEEMCYNLSDVDWDAYEEGETLVLKNKIRMLLFGLSSTDNKEVESHVDKMCDVIIKESMCKFEDTNKTVYMVFIFVVGTKDGENIESWPVFRVPKDDTGINASFIDISCRVYGNWKDFLESNKLPAHEYCYPKDGIYKYNSYRNAAIEFGQSPESKTSKKVQNALDAVSTGVGLGASVLTIASLAFPVAAPFVAASAWAAGGVSVYSTYRSSTKLYDRKKHKQDIGLGDKEARSCYISIAGGALGLGSTAATSMTVRMAQSGQVLGKTTTSAVTVLNGGALLINGVGIANGLHQLIAKLKEGQLSALDVAQFSASLLLFCHATVNFKTARSIIEKSQDKVIENYGNSLGSKWKRIMFRASVKCTTKLKGSVGGKALIIRNIKHINTADEYFASLLPEDEAVNQNHTVLLSHGNITQMHGFEHWESLLNEYEKFSLRRLLMRFTEPIRKVILKLCDSLFQIMGKAHGLDLMHIVSFVSEFVRFLISFIYNGEKLFVLSLLQFAIHEIPFDGMSCYQFCLALFEEFLLRPDSLIYIYNLIQSFFAVSSERTQMSWQLQNVDFIQLVSVCSVLLKTDKIYWEIIIDFAKNIFDSLNLKKYSSLVRILKELLLHIQERILATQRRYEMHRHESRGIEEVALNSYDHQIRSDSVSVLESLYEEEFSTSFANKLQGMNLEEGSGESIPLKNVVSPFTMDNPLSFQKHFWDREQLELLTEKEIFEICKSTLRMDDLPQKCFIMYDGLESFVTIGDTVVVIRCDLHKETVESYAVPPVSTLVQNDDP</sequence>
<proteinExistence type="predicted"/>
<dbReference type="Proteomes" id="UP001378592">
    <property type="component" value="Unassembled WGS sequence"/>
</dbReference>
<protein>
    <recommendedName>
        <fullName evidence="1">DUF4781 domain-containing protein</fullName>
    </recommendedName>
</protein>
<dbReference type="PANTHER" id="PTHR21115">
    <property type="entry name" value="GH06117P-RELATED"/>
    <property type="match status" value="1"/>
</dbReference>
<gene>
    <name evidence="2" type="ORF">R5R35_012589</name>
</gene>
<comment type="caution">
    <text evidence="2">The sequence shown here is derived from an EMBL/GenBank/DDBJ whole genome shotgun (WGS) entry which is preliminary data.</text>
</comment>